<dbReference type="PANTHER" id="PTHR35603:SF2">
    <property type="entry name" value="OUTER MEMBRANE LIPOPROTEIN"/>
    <property type="match status" value="1"/>
</dbReference>
<dbReference type="PANTHER" id="PTHR35603">
    <property type="match status" value="1"/>
</dbReference>
<dbReference type="InterPro" id="IPR008816">
    <property type="entry name" value="Gly_zipper_2TM_dom"/>
</dbReference>
<keyword evidence="4" id="KW-1133">Transmembrane helix</keyword>
<sequence length="208" mass="21030">METTQTTSRTHPLILVAAAAVTAVALAGVGVLTGVLPNPVAAPATPMVQESVANKPAEPTEPTEPASASHAPKSTHKPVKAAVSPAPTYSVGHAAAAKCADCGVVEQIRELTVVPEGSGLGGIAGGVVGGLLGNQVGQGRGRSVATVAGVVGGALAGNQIEKTMKKKQSYEIVVRFEDGTTRTFPSDTTPAWREGDRVRLENGALTPR</sequence>
<dbReference type="HOGENOM" id="CLU_090265_1_1_4"/>
<organism evidence="6 7">
    <name type="scientific">Rugosibacter aromaticivorans</name>
    <dbReference type="NCBI Taxonomy" id="1565605"/>
    <lineage>
        <taxon>Bacteria</taxon>
        <taxon>Pseudomonadati</taxon>
        <taxon>Pseudomonadota</taxon>
        <taxon>Betaproteobacteria</taxon>
        <taxon>Nitrosomonadales</taxon>
        <taxon>Sterolibacteriaceae</taxon>
        <taxon>Rugosibacter</taxon>
    </lineage>
</organism>
<dbReference type="KEGG" id="rbu:PG1C_07400"/>
<keyword evidence="2 4" id="KW-0472">Membrane</keyword>
<proteinExistence type="predicted"/>
<keyword evidence="7" id="KW-1185">Reference proteome</keyword>
<evidence type="ECO:0000256" key="2">
    <source>
        <dbReference type="ARBA" id="ARBA00023136"/>
    </source>
</evidence>
<feature type="transmembrane region" description="Helical" evidence="4">
    <location>
        <begin position="12"/>
        <end position="36"/>
    </location>
</feature>
<evidence type="ECO:0000256" key="4">
    <source>
        <dbReference type="SAM" id="Phobius"/>
    </source>
</evidence>
<gene>
    <name evidence="6" type="ORF">PG1C_07400</name>
</gene>
<feature type="region of interest" description="Disordered" evidence="3">
    <location>
        <begin position="52"/>
        <end position="82"/>
    </location>
</feature>
<dbReference type="EMBL" id="CP010554">
    <property type="protein sequence ID" value="AJP48335.1"/>
    <property type="molecule type" value="Genomic_DNA"/>
</dbReference>
<name>A0A0C5J8P1_9PROT</name>
<evidence type="ECO:0000259" key="5">
    <source>
        <dbReference type="Pfam" id="PF05433"/>
    </source>
</evidence>
<protein>
    <recommendedName>
        <fullName evidence="5">Glycine zipper 2TM domain-containing protein</fullName>
    </recommendedName>
</protein>
<dbReference type="RefSeq" id="WP_202634222.1">
    <property type="nucleotide sequence ID" value="NZ_CP010554.1"/>
</dbReference>
<dbReference type="Pfam" id="PF05433">
    <property type="entry name" value="Rick_17kDa_Anti"/>
    <property type="match status" value="1"/>
</dbReference>
<reference evidence="6 7" key="1">
    <citation type="journal article" date="2015" name="Genome Announc.">
        <title>Complete Genome Sequence of a Novel Bacterium within the Family Rhodocyclaceae That Degrades Polycyclic Aromatic Hydrocarbons.</title>
        <authorList>
            <person name="Singleton D.R."/>
            <person name="Dickey A.N."/>
            <person name="Scholl E.H."/>
            <person name="Wright F.A."/>
            <person name="Aitken M.D."/>
        </authorList>
    </citation>
    <scope>NUCLEOTIDE SEQUENCE [LARGE SCALE GENOMIC DNA]</scope>
    <source>
        <strain evidence="7">PG1-Ca6</strain>
    </source>
</reference>
<feature type="region of interest" description="Disordered" evidence="3">
    <location>
        <begin position="184"/>
        <end position="208"/>
    </location>
</feature>
<dbReference type="STRING" id="1565605.PG1C_07400"/>
<keyword evidence="4" id="KW-0812">Transmembrane</keyword>
<evidence type="ECO:0000256" key="3">
    <source>
        <dbReference type="SAM" id="MobiDB-lite"/>
    </source>
</evidence>
<dbReference type="GO" id="GO:0019867">
    <property type="term" value="C:outer membrane"/>
    <property type="evidence" value="ECO:0007669"/>
    <property type="project" value="InterPro"/>
</dbReference>
<dbReference type="Proteomes" id="UP000061603">
    <property type="component" value="Chromosome"/>
</dbReference>
<dbReference type="AlphaFoldDB" id="A0A0C5J8P1"/>
<comment type="subcellular location">
    <subcellularLocation>
        <location evidence="1">Membrane</location>
    </subcellularLocation>
</comment>
<accession>A0A0C5J8P1</accession>
<evidence type="ECO:0000313" key="6">
    <source>
        <dbReference type="EMBL" id="AJP48335.1"/>
    </source>
</evidence>
<evidence type="ECO:0000256" key="1">
    <source>
        <dbReference type="ARBA" id="ARBA00004370"/>
    </source>
</evidence>
<dbReference type="InterPro" id="IPR051407">
    <property type="entry name" value="Bact_OM_lipoprot/Surf_antigen"/>
</dbReference>
<feature type="domain" description="Glycine zipper 2TM" evidence="5">
    <location>
        <begin position="120"/>
        <end position="161"/>
    </location>
</feature>
<evidence type="ECO:0000313" key="7">
    <source>
        <dbReference type="Proteomes" id="UP000061603"/>
    </source>
</evidence>